<dbReference type="RefSeq" id="WP_050942601.1">
    <property type="nucleotide sequence ID" value="NZ_CP045804.1"/>
</dbReference>
<name>A0A857MJK3_9ACTN</name>
<dbReference type="PANTHER" id="PTHR43566">
    <property type="entry name" value="CONSERVED PROTEIN"/>
    <property type="match status" value="1"/>
</dbReference>
<dbReference type="InterPro" id="IPR025420">
    <property type="entry name" value="DUF4143"/>
</dbReference>
<proteinExistence type="predicted"/>
<dbReference type="EMBL" id="CP045810">
    <property type="protein sequence ID" value="QHN41449.1"/>
    <property type="molecule type" value="Genomic_DNA"/>
</dbReference>
<dbReference type="PANTHER" id="PTHR43566:SF2">
    <property type="entry name" value="DUF4143 DOMAIN-CONTAINING PROTEIN"/>
    <property type="match status" value="1"/>
</dbReference>
<feature type="domain" description="DUF4143" evidence="1">
    <location>
        <begin position="56"/>
        <end position="232"/>
    </location>
</feature>
<evidence type="ECO:0000313" key="2">
    <source>
        <dbReference type="EMBL" id="QHN41449.1"/>
    </source>
</evidence>
<gene>
    <name evidence="2" type="ORF">GII30_21835</name>
</gene>
<sequence length="283" mass="30881">MTSSTRFSVHSRQSVSTALPDYVREIVSSGFPGIRDLPDRARRLALDGYLTRIVDRDMAEQGHRVRAPAALRAWLRAYAQATASTASYTTILDAATVGDADKPSRPTTIAYRDVLTQLWLLDPVEAWRPFGFNLGRLGKVPKHHLADPALAARLMDLDESALLELRGHAMLGAQSGAALGRLFESLVTLSMQTYAQAAEARLWHLRDQAGLHEVDLIVEARNRIVAFEVKLSASVSDADVKHLLWLRSRIGDGLADAVIITTGQSAYRRADGVAVVPLALLGP</sequence>
<protein>
    <submittedName>
        <fullName evidence="2">DUF4143 domain-containing protein</fullName>
    </submittedName>
</protein>
<reference evidence="2" key="1">
    <citation type="journal article" date="2021" name="Nat. Microbiol.">
        <title>Cocultivation of an ultrasmall environmental parasitic bacterium with lytic ability against bacteria associated with wastewater foams.</title>
        <authorList>
            <person name="Batinovic S."/>
            <person name="Rose J.J.A."/>
            <person name="Ratcliffe J."/>
            <person name="Seviour R.J."/>
            <person name="Petrovski S."/>
        </authorList>
    </citation>
    <scope>NUCLEOTIDE SEQUENCE</scope>
    <source>
        <strain evidence="2">CON44</strain>
    </source>
</reference>
<dbReference type="SUPFAM" id="SSF52980">
    <property type="entry name" value="Restriction endonuclease-like"/>
    <property type="match status" value="1"/>
</dbReference>
<organism evidence="2">
    <name type="scientific">Gordonia amarae</name>
    <dbReference type="NCBI Taxonomy" id="36821"/>
    <lineage>
        <taxon>Bacteria</taxon>
        <taxon>Bacillati</taxon>
        <taxon>Actinomycetota</taxon>
        <taxon>Actinomycetes</taxon>
        <taxon>Mycobacteriales</taxon>
        <taxon>Gordoniaceae</taxon>
        <taxon>Gordonia</taxon>
    </lineage>
</organism>
<dbReference type="AlphaFoldDB" id="A0A857MJK3"/>
<dbReference type="Pfam" id="PF13635">
    <property type="entry name" value="DUF4143"/>
    <property type="match status" value="1"/>
</dbReference>
<dbReference type="InterPro" id="IPR011335">
    <property type="entry name" value="Restrct_endonuc-II-like"/>
</dbReference>
<evidence type="ECO:0000259" key="1">
    <source>
        <dbReference type="Pfam" id="PF13635"/>
    </source>
</evidence>
<accession>A0A857MJK3</accession>